<feature type="domain" description="NADH-Ubiquinone oxidoreductase (complex I) chain 5 N-terminal" evidence="16">
    <location>
        <begin position="66"/>
        <end position="113"/>
    </location>
</feature>
<proteinExistence type="inferred from homology"/>
<feature type="transmembrane region" description="Helical" evidence="14">
    <location>
        <begin position="208"/>
        <end position="233"/>
    </location>
</feature>
<evidence type="ECO:0000256" key="4">
    <source>
        <dbReference type="ARBA" id="ARBA00022449"/>
    </source>
</evidence>
<evidence type="ECO:0000256" key="14">
    <source>
        <dbReference type="SAM" id="Phobius"/>
    </source>
</evidence>
<evidence type="ECO:0000256" key="2">
    <source>
        <dbReference type="ARBA" id="ARBA00008483"/>
    </source>
</evidence>
<feature type="transmembrane region" description="Helical" evidence="14">
    <location>
        <begin position="338"/>
        <end position="363"/>
    </location>
</feature>
<keyword evidence="7" id="KW-0375">Hydrogen ion transport</keyword>
<feature type="transmembrane region" description="Helical" evidence="14">
    <location>
        <begin position="82"/>
        <end position="103"/>
    </location>
</feature>
<keyword evidence="12" id="KW-0739">Sodium transport</keyword>
<dbReference type="InterPro" id="IPR005663">
    <property type="entry name" value="MrpA/MnhA1/PhaAB"/>
</dbReference>
<gene>
    <name evidence="19" type="primary">mrpA_1</name>
    <name evidence="19" type="ORF">LYSBPC_33070</name>
</gene>
<feature type="transmembrane region" description="Helical" evidence="14">
    <location>
        <begin position="656"/>
        <end position="673"/>
    </location>
</feature>
<feature type="transmembrane region" description="Helical" evidence="14">
    <location>
        <begin position="31"/>
        <end position="50"/>
    </location>
</feature>
<dbReference type="Pfam" id="PF00361">
    <property type="entry name" value="Proton_antipo_M"/>
    <property type="match status" value="1"/>
</dbReference>
<feature type="transmembrane region" description="Helical" evidence="14">
    <location>
        <begin position="134"/>
        <end position="154"/>
    </location>
</feature>
<evidence type="ECO:0000256" key="6">
    <source>
        <dbReference type="ARBA" id="ARBA00022692"/>
    </source>
</evidence>
<feature type="transmembrane region" description="Helical" evidence="14">
    <location>
        <begin position="717"/>
        <end position="737"/>
    </location>
</feature>
<evidence type="ECO:0000313" key="19">
    <source>
        <dbReference type="EMBL" id="GLC90180.1"/>
    </source>
</evidence>
<dbReference type="PANTHER" id="PTHR43373:SF1">
    <property type="entry name" value="NA(+)_H(+) ANTIPORTER SUBUNIT A"/>
    <property type="match status" value="1"/>
</dbReference>
<keyword evidence="20" id="KW-1185">Reference proteome</keyword>
<evidence type="ECO:0000256" key="9">
    <source>
        <dbReference type="ARBA" id="ARBA00023053"/>
    </source>
</evidence>
<feature type="transmembrane region" description="Helical" evidence="14">
    <location>
        <begin position="679"/>
        <end position="697"/>
    </location>
</feature>
<feature type="transmembrane region" description="Helical" evidence="14">
    <location>
        <begin position="112"/>
        <end position="128"/>
    </location>
</feature>
<dbReference type="InterPro" id="IPR001516">
    <property type="entry name" value="Proton_antipo_N"/>
</dbReference>
<keyword evidence="6 13" id="KW-0812">Transmembrane</keyword>
<evidence type="ECO:0000256" key="10">
    <source>
        <dbReference type="ARBA" id="ARBA00023065"/>
    </source>
</evidence>
<evidence type="ECO:0000259" key="15">
    <source>
        <dbReference type="Pfam" id="PF00361"/>
    </source>
</evidence>
<evidence type="ECO:0000256" key="7">
    <source>
        <dbReference type="ARBA" id="ARBA00022781"/>
    </source>
</evidence>
<keyword evidence="8 14" id="KW-1133">Transmembrane helix</keyword>
<accession>A0ABQ5NPA1</accession>
<keyword evidence="5" id="KW-1003">Cell membrane</keyword>
<dbReference type="Pfam" id="PF13244">
    <property type="entry name" value="MbhD"/>
    <property type="match status" value="1"/>
</dbReference>
<evidence type="ECO:0000256" key="11">
    <source>
        <dbReference type="ARBA" id="ARBA00023136"/>
    </source>
</evidence>
<dbReference type="PANTHER" id="PTHR43373">
    <property type="entry name" value="NA(+)/H(+) ANTIPORTER SUBUNIT"/>
    <property type="match status" value="1"/>
</dbReference>
<name>A0ABQ5NPA1_9BACI</name>
<keyword evidence="4" id="KW-0050">Antiport</keyword>
<dbReference type="NCBIfam" id="TIGR00940">
    <property type="entry name" value="2a6301s01"/>
    <property type="match status" value="1"/>
</dbReference>
<reference evidence="19" key="1">
    <citation type="submission" date="2022-08" db="EMBL/GenBank/DDBJ databases">
        <title>Draft genome sequence of Lysinibacillus sp. strain KH24.</title>
        <authorList>
            <person name="Kanbe H."/>
            <person name="Itoh H."/>
        </authorList>
    </citation>
    <scope>NUCLEOTIDE SEQUENCE</scope>
    <source>
        <strain evidence="19">KH24</strain>
    </source>
</reference>
<feature type="transmembrane region" description="Helical" evidence="14">
    <location>
        <begin position="166"/>
        <end position="188"/>
    </location>
</feature>
<evidence type="ECO:0000256" key="3">
    <source>
        <dbReference type="ARBA" id="ARBA00022448"/>
    </source>
</evidence>
<comment type="caution">
    <text evidence="19">The sequence shown here is derived from an EMBL/GenBank/DDBJ whole genome shotgun (WGS) entry which is preliminary data.</text>
</comment>
<dbReference type="InterPro" id="IPR046806">
    <property type="entry name" value="MrpA_C/MbhE"/>
</dbReference>
<feature type="transmembrane region" description="Helical" evidence="14">
    <location>
        <begin position="375"/>
        <end position="397"/>
    </location>
</feature>
<comment type="similarity">
    <text evidence="2">Belongs to the CPA3 antiporters (TC 2.A.63) subunit A family.</text>
</comment>
<dbReference type="NCBIfam" id="NF009285">
    <property type="entry name" value="PRK12645.1"/>
    <property type="match status" value="1"/>
</dbReference>
<keyword evidence="9" id="KW-0915">Sodium</keyword>
<keyword evidence="10" id="KW-0406">Ion transport</keyword>
<keyword evidence="11 14" id="KW-0472">Membrane</keyword>
<evidence type="ECO:0000256" key="1">
    <source>
        <dbReference type="ARBA" id="ARBA00004651"/>
    </source>
</evidence>
<dbReference type="EMBL" id="BRZA01000006">
    <property type="protein sequence ID" value="GLC90180.1"/>
    <property type="molecule type" value="Genomic_DNA"/>
</dbReference>
<feature type="transmembrane region" description="Helical" evidence="14">
    <location>
        <begin position="431"/>
        <end position="453"/>
    </location>
</feature>
<comment type="subcellular location">
    <subcellularLocation>
        <location evidence="1">Cell membrane</location>
        <topology evidence="1">Multi-pass membrane protein</topology>
    </subcellularLocation>
    <subcellularLocation>
        <location evidence="13">Membrane</location>
        <topology evidence="13">Multi-pass membrane protein</topology>
    </subcellularLocation>
</comment>
<feature type="transmembrane region" description="Helical" evidence="14">
    <location>
        <begin position="272"/>
        <end position="290"/>
    </location>
</feature>
<evidence type="ECO:0000256" key="12">
    <source>
        <dbReference type="ARBA" id="ARBA00023201"/>
    </source>
</evidence>
<feature type="transmembrane region" description="Helical" evidence="14">
    <location>
        <begin position="593"/>
        <end position="613"/>
    </location>
</feature>
<dbReference type="Pfam" id="PF00662">
    <property type="entry name" value="Proton_antipo_N"/>
    <property type="match status" value="1"/>
</dbReference>
<feature type="transmembrane region" description="Helical" evidence="14">
    <location>
        <begin position="6"/>
        <end position="22"/>
    </location>
</feature>
<feature type="transmembrane region" description="Helical" evidence="14">
    <location>
        <begin position="633"/>
        <end position="649"/>
    </location>
</feature>
<sequence length="803" mass="89813">MAILFLAILFPFICAALVSLLHKRLRRIAHLGWFILPIPLIIFLFLIQYIPQIAEGKTLIHTYKWIPSFHINFTTYLDGLSMIFGLLITGVGSLVILYSIFYLSTKESLHHFYCYLLLFMGAMLGVVFSDNLMVLYTFWELTSVSSFLLIAFWHHRKASRAGAKKAMMITVFGGLSMLAGFLMLYVAADTFSIRGIVATLDIVSQHALFIPALICILLGAFTKSAQFPFHIWLPDAMEAPTPVSAYLHSATMVKAGIYLVARFSPIFGGEAIWFWLVSGIGLITLFWGSFNAVRQIDLKALLAYSTISQLGLIMSLFGLGSVGHYYGYADSTLLYTQASFAALFHLINHSTFKGALFMMVGIVDHEAGTRDIRRLGGLMALMPITFTIAVIGSFSMAGLPPFNGFLSKEMFFAAVLAIRDVEAFSIADIGLLFPMVAWVASIFTFVYSMILISRTFLGRFQPERLDKKPHEAPFGMLISPIILCVLVVGIFLFPNLIGHYLLQPAMASIYPSFPSISELTPHISAWHGFNMELVMTIGVVIIGTVLYKTLKSWQPLYRLFSQRYTFNAYYNQALSFAESGSTKLTNRYMTGNLTHYFIYIYVFFIALIAGYFIWSDAMVLRVTRDAAVESHELILVFVMMFAALWIVFAKGRVTAMLLNGVLGYSIAFFFVIFRAPDLALTQLVVESVTTALFLLCFKYLPDLMPEQKQRKARWSHVTISILVGATVTLVGLAVVHYERFESIATYFNDAYELAGGSNIVNTILGDFRAFDTMLEVVVLLIAGLGVYTLTKLKPRKGEADNEN</sequence>
<evidence type="ECO:0000256" key="13">
    <source>
        <dbReference type="RuleBase" id="RU000320"/>
    </source>
</evidence>
<feature type="domain" description="MrpA C-terminal/MbhD" evidence="17">
    <location>
        <begin position="638"/>
        <end position="701"/>
    </location>
</feature>
<evidence type="ECO:0000256" key="8">
    <source>
        <dbReference type="ARBA" id="ARBA00022989"/>
    </source>
</evidence>
<protein>
    <submittedName>
        <fullName evidence="19">Na(+)/H(+) antiporter subunit A</fullName>
    </submittedName>
</protein>
<feature type="transmembrane region" description="Helical" evidence="14">
    <location>
        <begin position="302"/>
        <end position="326"/>
    </location>
</feature>
<dbReference type="InterPro" id="IPR001750">
    <property type="entry name" value="ND/Mrp_TM"/>
</dbReference>
<evidence type="ECO:0000313" key="20">
    <source>
        <dbReference type="Proteomes" id="UP001065593"/>
    </source>
</evidence>
<dbReference type="Proteomes" id="UP001065593">
    <property type="component" value="Unassembled WGS sequence"/>
</dbReference>
<dbReference type="InterPro" id="IPR050616">
    <property type="entry name" value="CPA3_Na-H_Antiporter_A"/>
</dbReference>
<evidence type="ECO:0000259" key="17">
    <source>
        <dbReference type="Pfam" id="PF13244"/>
    </source>
</evidence>
<dbReference type="PRINTS" id="PR01434">
    <property type="entry name" value="NADHDHGNASE5"/>
</dbReference>
<feature type="transmembrane region" description="Helical" evidence="14">
    <location>
        <begin position="474"/>
        <end position="497"/>
    </location>
</feature>
<feature type="transmembrane region" description="Helical" evidence="14">
    <location>
        <begin position="533"/>
        <end position="550"/>
    </location>
</feature>
<dbReference type="InterPro" id="IPR025383">
    <property type="entry name" value="MrpA_C/MbhD"/>
</dbReference>
<dbReference type="Pfam" id="PF20501">
    <property type="entry name" value="MbhE"/>
    <property type="match status" value="1"/>
</dbReference>
<organism evidence="19 20">
    <name type="scientific">Lysinibacillus piscis</name>
    <dbReference type="NCBI Taxonomy" id="2518931"/>
    <lineage>
        <taxon>Bacteria</taxon>
        <taxon>Bacillati</taxon>
        <taxon>Bacillota</taxon>
        <taxon>Bacilli</taxon>
        <taxon>Bacillales</taxon>
        <taxon>Bacillaceae</taxon>
        <taxon>Lysinibacillus</taxon>
    </lineage>
</organism>
<evidence type="ECO:0000256" key="5">
    <source>
        <dbReference type="ARBA" id="ARBA00022475"/>
    </source>
</evidence>
<feature type="domain" description="NADH:quinone oxidoreductase/Mrp antiporter transmembrane" evidence="15">
    <location>
        <begin position="129"/>
        <end position="419"/>
    </location>
</feature>
<feature type="transmembrane region" description="Helical" evidence="14">
    <location>
        <begin position="772"/>
        <end position="790"/>
    </location>
</feature>
<dbReference type="RefSeq" id="WP_264990094.1">
    <property type="nucleotide sequence ID" value="NZ_BRZA01000006.1"/>
</dbReference>
<evidence type="ECO:0000259" key="18">
    <source>
        <dbReference type="Pfam" id="PF20501"/>
    </source>
</evidence>
<feature type="domain" description="MrpA C-terminal/MbhE" evidence="18">
    <location>
        <begin position="713"/>
        <end position="791"/>
    </location>
</feature>
<evidence type="ECO:0000259" key="16">
    <source>
        <dbReference type="Pfam" id="PF00662"/>
    </source>
</evidence>
<keyword evidence="3" id="KW-0813">Transport</keyword>
<feature type="transmembrane region" description="Helical" evidence="14">
    <location>
        <begin position="245"/>
        <end position="266"/>
    </location>
</feature>